<keyword evidence="2" id="KW-0547">Nucleotide-binding</keyword>
<dbReference type="Pfam" id="PF13087">
    <property type="entry name" value="AAA_12"/>
    <property type="match status" value="1"/>
</dbReference>
<dbReference type="STRING" id="413882.AAW51_0596"/>
<dbReference type="RefSeq" id="WP_157359590.1">
    <property type="nucleotide sequence ID" value="NZ_CP011371.1"/>
</dbReference>
<gene>
    <name evidence="10" type="ORF">AAW51_0596</name>
</gene>
<dbReference type="PANTHER" id="PTHR43788:SF8">
    <property type="entry name" value="DNA-BINDING PROTEIN SMUBP-2"/>
    <property type="match status" value="1"/>
</dbReference>
<keyword evidence="5" id="KW-0067">ATP-binding</keyword>
<dbReference type="SUPFAM" id="SSF52540">
    <property type="entry name" value="P-loop containing nucleoside triphosphate hydrolases"/>
    <property type="match status" value="1"/>
</dbReference>
<dbReference type="InterPro" id="IPR041679">
    <property type="entry name" value="DNA2/NAM7-like_C"/>
</dbReference>
<organism evidence="10 11">
    <name type="scientific">Caldimonas brevitalea</name>
    <dbReference type="NCBI Taxonomy" id="413882"/>
    <lineage>
        <taxon>Bacteria</taxon>
        <taxon>Pseudomonadati</taxon>
        <taxon>Pseudomonadota</taxon>
        <taxon>Betaproteobacteria</taxon>
        <taxon>Burkholderiales</taxon>
        <taxon>Sphaerotilaceae</taxon>
        <taxon>Caldimonas</taxon>
    </lineage>
</organism>
<feature type="domain" description="DNA2/NAM7 helicase helicase" evidence="8">
    <location>
        <begin position="952"/>
        <end position="1011"/>
    </location>
</feature>
<comment type="similarity">
    <text evidence="1">Belongs to the DNA2/NAM7 helicase family.</text>
</comment>
<evidence type="ECO:0000259" key="9">
    <source>
        <dbReference type="Pfam" id="PF13087"/>
    </source>
</evidence>
<dbReference type="GO" id="GO:0005524">
    <property type="term" value="F:ATP binding"/>
    <property type="evidence" value="ECO:0007669"/>
    <property type="project" value="UniProtKB-KW"/>
</dbReference>
<dbReference type="OrthoDB" id="9757917at2"/>
<proteinExistence type="inferred from homology"/>
<name>A0A0G3BDC4_9BURK</name>
<feature type="compositionally biased region" description="Low complexity" evidence="7">
    <location>
        <begin position="245"/>
        <end position="258"/>
    </location>
</feature>
<keyword evidence="6" id="KW-0175">Coiled coil</keyword>
<evidence type="ECO:0000259" key="8">
    <source>
        <dbReference type="Pfam" id="PF13086"/>
    </source>
</evidence>
<feature type="coiled-coil region" evidence="6">
    <location>
        <begin position="605"/>
        <end position="645"/>
    </location>
</feature>
<evidence type="ECO:0000256" key="2">
    <source>
        <dbReference type="ARBA" id="ARBA00022741"/>
    </source>
</evidence>
<feature type="region of interest" description="Disordered" evidence="7">
    <location>
        <begin position="231"/>
        <end position="270"/>
    </location>
</feature>
<evidence type="ECO:0000313" key="11">
    <source>
        <dbReference type="Proteomes" id="UP000035352"/>
    </source>
</evidence>
<evidence type="ECO:0000256" key="1">
    <source>
        <dbReference type="ARBA" id="ARBA00007913"/>
    </source>
</evidence>
<dbReference type="InterPro" id="IPR041677">
    <property type="entry name" value="DNA2/NAM7_AAA_11"/>
</dbReference>
<evidence type="ECO:0000256" key="3">
    <source>
        <dbReference type="ARBA" id="ARBA00022801"/>
    </source>
</evidence>
<feature type="coiled-coil region" evidence="6">
    <location>
        <begin position="806"/>
        <end position="840"/>
    </location>
</feature>
<dbReference type="EMBL" id="CP011371">
    <property type="protein sequence ID" value="AKJ27287.1"/>
    <property type="molecule type" value="Genomic_DNA"/>
</dbReference>
<protein>
    <submittedName>
        <fullName evidence="10">Superfamily I DNA/RNA helicase protein</fullName>
    </submittedName>
</protein>
<dbReference type="GO" id="GO:0016787">
    <property type="term" value="F:hydrolase activity"/>
    <property type="evidence" value="ECO:0007669"/>
    <property type="project" value="UniProtKB-KW"/>
</dbReference>
<dbReference type="Proteomes" id="UP000035352">
    <property type="component" value="Chromosome"/>
</dbReference>
<accession>A0A0G3BDC4</accession>
<keyword evidence="11" id="KW-1185">Reference proteome</keyword>
<dbReference type="KEGG" id="pbh:AAW51_0596"/>
<reference evidence="10 11" key="1">
    <citation type="submission" date="2015-05" db="EMBL/GenBank/DDBJ databases">
        <authorList>
            <person name="Tang B."/>
            <person name="Yu Y."/>
        </authorList>
    </citation>
    <scope>NUCLEOTIDE SEQUENCE [LARGE SCALE GENOMIC DNA]</scope>
    <source>
        <strain evidence="10 11">DSM 7029</strain>
    </source>
</reference>
<evidence type="ECO:0000256" key="6">
    <source>
        <dbReference type="SAM" id="Coils"/>
    </source>
</evidence>
<dbReference type="PANTHER" id="PTHR43788">
    <property type="entry name" value="DNA2/NAM7 HELICASE FAMILY MEMBER"/>
    <property type="match status" value="1"/>
</dbReference>
<dbReference type="PATRIC" id="fig|413882.6.peg.632"/>
<keyword evidence="4 10" id="KW-0347">Helicase</keyword>
<dbReference type="Gene3D" id="3.40.50.300">
    <property type="entry name" value="P-loop containing nucleotide triphosphate hydrolases"/>
    <property type="match status" value="3"/>
</dbReference>
<dbReference type="Pfam" id="PF13086">
    <property type="entry name" value="AAA_11"/>
    <property type="match status" value="1"/>
</dbReference>
<dbReference type="GO" id="GO:0043139">
    <property type="term" value="F:5'-3' DNA helicase activity"/>
    <property type="evidence" value="ECO:0007669"/>
    <property type="project" value="TreeGrafter"/>
</dbReference>
<dbReference type="InterPro" id="IPR050534">
    <property type="entry name" value="Coronavir_polyprotein_1ab"/>
</dbReference>
<evidence type="ECO:0000256" key="5">
    <source>
        <dbReference type="ARBA" id="ARBA00022840"/>
    </source>
</evidence>
<keyword evidence="3" id="KW-0378">Hydrolase</keyword>
<sequence>MAAIAVATHALISSTQEPLKQGHFHGADTNRHISLDPSLYRYGLVQAVSPNPPDSKLVVAAAIEPGTRMDRARADEILNYWQAIEHLQPAVAPAHNPEKFCWSVRNEQDLPWVDGSKRRHLRVPPGAKFRWEFVIYAGLLDMKRLSQRLCELLDVDPPDAERDRSTEPAAVLALQVDWDGIVSSKPSLSGLPWAVSRIKAASAGAPLNFDGFSGEDGFERSTIQRLKDLLTERQVRPVTPQEPLASSDRGASASGSNAEIETNGDSTERCPTTFADIEALLDLALRETRCAQEFPVKEVARVEATRVSLRRDADEPEPQAILNSFYLQDLLLVRQAWASDAVGAGLRQYMAGGHSGDRVDVVHDDDGEVAVEGTLPRYLPAGCWPSSHPMVLAQQFAVNTLSRELFGTCGIFSVNGPPGTGKTTMLRDVVALLVVERAKVLAAFSSPANGFDGAGAPVRGEKPGKMYPLDARLHGFGMVVACLNNGAAQNVTRELPAAKSVDAPDVKIDYFAAVAETLLAGAKDKERRRGSAWGLIAAVLGNSELRNHFVTRFWFAGGGQRSMQDQRGEPDSEFVSFRSVLEAGVPGARPWREQCRTFKAALERSEAALRQRQQLADVLAEVEELRQEANAAEALHRKIQQALQTQQGELETARGLEVASRERLGLADAARAKAKDLGQAIARRRDHMKKMPAVANTQASDWDSHRAGDALADLRAMAALHSRAIDEIDRRRPGALARFFNTRGFRIWSKDRAQAVEKCLHIEMSIIQFARWVEEFGSLDQQLRVAEDALDVAADAFDLQRYLDAHEAAHREVAACESQVARLREEVQALEQAAGASARKRAEAISGRDRAEAVIHNSGFDASTLAGWQLASHTERERQTCAPWSDAALQKLRHEVFVEAIELHKSFIARNAEVVKKNLSHLMDLLQGKLVPANVCAGVGHLWECLFLCVPVVSTTFASMGTVFRGMDRESLGWVFIDEAGQAPPQAAAGALWRAKRALVVGDPLQLEPVVTVPAQVVDALEDRLGLPATWNPRLASAQVLADRANRYGTVIDGEWVGSPLRVHRRCVDPMFSISNAISYDGLMEYGTLIGKDEQDRQWLGESCWIDVPSRSGGGHWVSVQGSVAIEVVKQVLSLAYVNRQVFDEDGRAHVYLIAPFKDVAAGAKEMWNRAGIPNVKDACGTIHTFQGKEADVVVLLLGGDLARPGAISGFAAAKPNLLNVALTRAKRRVYVVGEHEQWRRHRFFSLLADRLPVMTPEQLLGGGELLGRAEGRVPVQMPGVKQMVGQPRPWS</sequence>
<dbReference type="InterPro" id="IPR027417">
    <property type="entry name" value="P-loop_NTPase"/>
</dbReference>
<evidence type="ECO:0000256" key="7">
    <source>
        <dbReference type="SAM" id="MobiDB-lite"/>
    </source>
</evidence>
<evidence type="ECO:0000313" key="10">
    <source>
        <dbReference type="EMBL" id="AKJ27287.1"/>
    </source>
</evidence>
<evidence type="ECO:0000256" key="4">
    <source>
        <dbReference type="ARBA" id="ARBA00022806"/>
    </source>
</evidence>
<feature type="domain" description="DNA2/NAM7 helicase-like C-terminal" evidence="9">
    <location>
        <begin position="1061"/>
        <end position="1236"/>
    </location>
</feature>